<keyword evidence="3" id="KW-1185">Reference proteome</keyword>
<proteinExistence type="predicted"/>
<evidence type="ECO:0000313" key="2">
    <source>
        <dbReference type="EMBL" id="MDR7099284.1"/>
    </source>
</evidence>
<sequence>MKLLPLLMILVGAPVSCVASGFCERLPIDPELPAGLGGSYEVIGKDPVTGDGYTATLVLDYGKKSYALTRASQRSTVNGDAWIERCGMDRIKVLVARYYTKPLTEVSCALAADGNNYYRTTCRTRQGGSTWRGLEAWFQRP</sequence>
<feature type="chain" id="PRO_5045999787" evidence="1">
    <location>
        <begin position="20"/>
        <end position="141"/>
    </location>
</feature>
<gene>
    <name evidence="2" type="ORF">J2X04_001631</name>
</gene>
<evidence type="ECO:0000256" key="1">
    <source>
        <dbReference type="SAM" id="SignalP"/>
    </source>
</evidence>
<feature type="signal peptide" evidence="1">
    <location>
        <begin position="1"/>
        <end position="19"/>
    </location>
</feature>
<comment type="caution">
    <text evidence="2">The sequence shown here is derived from an EMBL/GenBank/DDBJ whole genome shotgun (WGS) entry which is preliminary data.</text>
</comment>
<reference evidence="2 3" key="1">
    <citation type="submission" date="2023-07" db="EMBL/GenBank/DDBJ databases">
        <title>Sorghum-associated microbial communities from plants grown in Nebraska, USA.</title>
        <authorList>
            <person name="Schachtman D."/>
        </authorList>
    </citation>
    <scope>NUCLEOTIDE SEQUENCE [LARGE SCALE GENOMIC DNA]</scope>
    <source>
        <strain evidence="2 3">BE187</strain>
    </source>
</reference>
<organism evidence="2 3">
    <name type="scientific">Agrilutibacter niabensis</name>
    <dbReference type="NCBI Taxonomy" id="380628"/>
    <lineage>
        <taxon>Bacteria</taxon>
        <taxon>Pseudomonadati</taxon>
        <taxon>Pseudomonadota</taxon>
        <taxon>Gammaproteobacteria</taxon>
        <taxon>Lysobacterales</taxon>
        <taxon>Lysobacteraceae</taxon>
        <taxon>Agrilutibacter</taxon>
    </lineage>
</organism>
<accession>A0ABU1VP65</accession>
<dbReference type="Proteomes" id="UP001267878">
    <property type="component" value="Unassembled WGS sequence"/>
</dbReference>
<keyword evidence="1" id="KW-0732">Signal</keyword>
<dbReference type="EMBL" id="JAVDVW010000001">
    <property type="protein sequence ID" value="MDR7099284.1"/>
    <property type="molecule type" value="Genomic_DNA"/>
</dbReference>
<evidence type="ECO:0000313" key="3">
    <source>
        <dbReference type="Proteomes" id="UP001267878"/>
    </source>
</evidence>
<dbReference type="RefSeq" id="WP_310053489.1">
    <property type="nucleotide sequence ID" value="NZ_JAVDVW010000001.1"/>
</dbReference>
<protein>
    <submittedName>
        <fullName evidence="2">Uncharacterized protein</fullName>
    </submittedName>
</protein>
<name>A0ABU1VP65_9GAMM</name>